<evidence type="ECO:0000256" key="1">
    <source>
        <dbReference type="SAM" id="MobiDB-lite"/>
    </source>
</evidence>
<sequence>MCAVIAVSAIIALTSLVTFPLLFCSKKANKSKTTANKTRVLKIEQRTTRKTQVPVVKQGLQPTVHEMKDNEAKTAKELSRKSKRQKPSPKGIVISKATSNAHKRLRAMFEANNVKEYKTQMPQKSVDETQQFSNAYQPALDSTVKSIGSVSSHGTLDELVPVVRFRERHEEITAKGPVDRKNREYGTLKNIELDNSHPPLDVCVREGRTASTYYSKGNRYRLKGYKKPNPLSEHTCCE</sequence>
<feature type="compositionally biased region" description="Basic and acidic residues" evidence="1">
    <location>
        <begin position="68"/>
        <end position="80"/>
    </location>
</feature>
<keyword evidence="3" id="KW-1185">Reference proteome</keyword>
<feature type="region of interest" description="Disordered" evidence="1">
    <location>
        <begin position="68"/>
        <end position="92"/>
    </location>
</feature>
<evidence type="ECO:0000313" key="2">
    <source>
        <dbReference type="EMBL" id="KHN72387.1"/>
    </source>
</evidence>
<dbReference type="AlphaFoldDB" id="A0A0B2UTF2"/>
<dbReference type="EMBL" id="JPKZ01003256">
    <property type="protein sequence ID" value="KHN72387.1"/>
    <property type="molecule type" value="Genomic_DNA"/>
</dbReference>
<dbReference type="Proteomes" id="UP000031036">
    <property type="component" value="Unassembled WGS sequence"/>
</dbReference>
<name>A0A0B2UTF2_TOXCA</name>
<dbReference type="OMA" id="ETFEANT"/>
<evidence type="ECO:0000313" key="3">
    <source>
        <dbReference type="Proteomes" id="UP000031036"/>
    </source>
</evidence>
<reference evidence="2 3" key="1">
    <citation type="submission" date="2014-11" db="EMBL/GenBank/DDBJ databases">
        <title>Genetic blueprint of the zoonotic pathogen Toxocara canis.</title>
        <authorList>
            <person name="Zhu X.-Q."/>
            <person name="Korhonen P.K."/>
            <person name="Cai H."/>
            <person name="Young N.D."/>
            <person name="Nejsum P."/>
            <person name="von Samson-Himmelstjerna G."/>
            <person name="Boag P.R."/>
            <person name="Tan P."/>
            <person name="Li Q."/>
            <person name="Min J."/>
            <person name="Yang Y."/>
            <person name="Wang X."/>
            <person name="Fang X."/>
            <person name="Hall R.S."/>
            <person name="Hofmann A."/>
            <person name="Sternberg P.W."/>
            <person name="Jex A.R."/>
            <person name="Gasser R.B."/>
        </authorList>
    </citation>
    <scope>NUCLEOTIDE SEQUENCE [LARGE SCALE GENOMIC DNA]</scope>
    <source>
        <strain evidence="2">PN_DK_2014</strain>
    </source>
</reference>
<proteinExistence type="predicted"/>
<accession>A0A0B2UTF2</accession>
<gene>
    <name evidence="2" type="ORF">Tcan_04738</name>
</gene>
<protein>
    <submittedName>
        <fullName evidence="2">Uncharacterized protein</fullName>
    </submittedName>
</protein>
<comment type="caution">
    <text evidence="2">The sequence shown here is derived from an EMBL/GenBank/DDBJ whole genome shotgun (WGS) entry which is preliminary data.</text>
</comment>
<organism evidence="2 3">
    <name type="scientific">Toxocara canis</name>
    <name type="common">Canine roundworm</name>
    <dbReference type="NCBI Taxonomy" id="6265"/>
    <lineage>
        <taxon>Eukaryota</taxon>
        <taxon>Metazoa</taxon>
        <taxon>Ecdysozoa</taxon>
        <taxon>Nematoda</taxon>
        <taxon>Chromadorea</taxon>
        <taxon>Rhabditida</taxon>
        <taxon>Spirurina</taxon>
        <taxon>Ascaridomorpha</taxon>
        <taxon>Ascaridoidea</taxon>
        <taxon>Toxocaridae</taxon>
        <taxon>Toxocara</taxon>
    </lineage>
</organism>